<evidence type="ECO:0000313" key="2">
    <source>
        <dbReference type="EMBL" id="PWK22443.1"/>
    </source>
</evidence>
<dbReference type="EMBL" id="QGGQ01000007">
    <property type="protein sequence ID" value="PWK22443.1"/>
    <property type="molecule type" value="Genomic_DNA"/>
</dbReference>
<dbReference type="Proteomes" id="UP000245667">
    <property type="component" value="Unassembled WGS sequence"/>
</dbReference>
<proteinExistence type="predicted"/>
<organism evidence="2 3">
    <name type="scientific">Maribacter polysiphoniae</name>
    <dbReference type="NCBI Taxonomy" id="429344"/>
    <lineage>
        <taxon>Bacteria</taxon>
        <taxon>Pseudomonadati</taxon>
        <taxon>Bacteroidota</taxon>
        <taxon>Flavobacteriia</taxon>
        <taxon>Flavobacteriales</taxon>
        <taxon>Flavobacteriaceae</taxon>
        <taxon>Maribacter</taxon>
    </lineage>
</organism>
<evidence type="ECO:0000259" key="1">
    <source>
        <dbReference type="SMART" id="SM00460"/>
    </source>
</evidence>
<dbReference type="Pfam" id="PF01841">
    <property type="entry name" value="Transglut_core"/>
    <property type="match status" value="1"/>
</dbReference>
<dbReference type="PANTHER" id="PTHR33490">
    <property type="entry name" value="BLR5614 PROTEIN-RELATED"/>
    <property type="match status" value="1"/>
</dbReference>
<sequence length="299" mass="34736">MLEHSFNLAACIKPMSLEYFITYKAENHYESMVNDAHWQFLIIPEHNINQEFITVDFKNSIDAYNEHSINGYGFKTIRVQPKSKFKHITFEASFKLIKNNVNPFDFEPNSDIAIDYQKVMELDFKVDFEPFLRQTHYTSIPTETKTLFSFDTHKSIFENLQALNQWVFEKIYYAPEVTDVYTTLDQIIKHRQGVCQDFTHLFCALARQNHIPARYISGYLHQGNGYFGDSQMHAWAEAYIPNLGWIGFDPTNNILANNSHIKVAHGKDYNDCSPLRGVVYASGSNETKHSVLVSHQQQQ</sequence>
<keyword evidence="2" id="KW-0378">Hydrolase</keyword>
<dbReference type="PANTHER" id="PTHR33490:SF6">
    <property type="entry name" value="SLL1049 PROTEIN"/>
    <property type="match status" value="1"/>
</dbReference>
<feature type="domain" description="Transglutaminase-like" evidence="1">
    <location>
        <begin position="187"/>
        <end position="252"/>
    </location>
</feature>
<reference evidence="2 3" key="1">
    <citation type="submission" date="2018-05" db="EMBL/GenBank/DDBJ databases">
        <title>Genomic Encyclopedia of Archaeal and Bacterial Type Strains, Phase II (KMG-II): from individual species to whole genera.</title>
        <authorList>
            <person name="Goeker M."/>
        </authorList>
    </citation>
    <scope>NUCLEOTIDE SEQUENCE [LARGE SCALE GENOMIC DNA]</scope>
    <source>
        <strain evidence="2 3">DSM 23514</strain>
    </source>
</reference>
<dbReference type="InterPro" id="IPR002931">
    <property type="entry name" value="Transglutaminase-like"/>
</dbReference>
<dbReference type="GO" id="GO:0006508">
    <property type="term" value="P:proteolysis"/>
    <property type="evidence" value="ECO:0007669"/>
    <property type="project" value="UniProtKB-KW"/>
</dbReference>
<dbReference type="AlphaFoldDB" id="A0A316E100"/>
<name>A0A316E100_9FLAO</name>
<dbReference type="SUPFAM" id="SSF54001">
    <property type="entry name" value="Cysteine proteinases"/>
    <property type="match status" value="1"/>
</dbReference>
<accession>A0A316E100</accession>
<dbReference type="Gene3D" id="3.10.620.30">
    <property type="match status" value="1"/>
</dbReference>
<evidence type="ECO:0000313" key="3">
    <source>
        <dbReference type="Proteomes" id="UP000245667"/>
    </source>
</evidence>
<keyword evidence="2" id="KW-0645">Protease</keyword>
<dbReference type="SMART" id="SM00460">
    <property type="entry name" value="TGc"/>
    <property type="match status" value="1"/>
</dbReference>
<protein>
    <submittedName>
        <fullName evidence="2">Transglutaminase-like putative cysteine protease</fullName>
    </submittedName>
</protein>
<comment type="caution">
    <text evidence="2">The sequence shown here is derived from an EMBL/GenBank/DDBJ whole genome shotgun (WGS) entry which is preliminary data.</text>
</comment>
<gene>
    <name evidence="2" type="ORF">LX92_02917</name>
</gene>
<dbReference type="GO" id="GO:0008233">
    <property type="term" value="F:peptidase activity"/>
    <property type="evidence" value="ECO:0007669"/>
    <property type="project" value="UniProtKB-KW"/>
</dbReference>
<dbReference type="InterPro" id="IPR038765">
    <property type="entry name" value="Papain-like_cys_pep_sf"/>
</dbReference>